<evidence type="ECO:0000313" key="5">
    <source>
        <dbReference type="Proteomes" id="UP000434101"/>
    </source>
</evidence>
<evidence type="ECO:0000256" key="1">
    <source>
        <dbReference type="ARBA" id="ARBA00023002"/>
    </source>
</evidence>
<dbReference type="Gene3D" id="3.30.360.10">
    <property type="entry name" value="Dihydrodipicolinate Reductase, domain 2"/>
    <property type="match status" value="1"/>
</dbReference>
<dbReference type="AlphaFoldDB" id="A0A6B0VKW4"/>
<dbReference type="InterPro" id="IPR050463">
    <property type="entry name" value="Gfo/Idh/MocA_oxidrdct_glycsds"/>
</dbReference>
<dbReference type="Proteomes" id="UP000434101">
    <property type="component" value="Unassembled WGS sequence"/>
</dbReference>
<dbReference type="InterPro" id="IPR036291">
    <property type="entry name" value="NAD(P)-bd_dom_sf"/>
</dbReference>
<dbReference type="Pfam" id="PF01408">
    <property type="entry name" value="GFO_IDH_MocA"/>
    <property type="match status" value="1"/>
</dbReference>
<dbReference type="OrthoDB" id="25239at2157"/>
<dbReference type="RefSeq" id="WP_160063895.1">
    <property type="nucleotide sequence ID" value="NZ_WUYX01000024.1"/>
</dbReference>
<feature type="domain" description="GFO/IDH/MocA-like oxidoreductase" evidence="3">
    <location>
        <begin position="128"/>
        <end position="285"/>
    </location>
</feature>
<dbReference type="PANTHER" id="PTHR43818">
    <property type="entry name" value="BCDNA.GH03377"/>
    <property type="match status" value="1"/>
</dbReference>
<dbReference type="GO" id="GO:0016491">
    <property type="term" value="F:oxidoreductase activity"/>
    <property type="evidence" value="ECO:0007669"/>
    <property type="project" value="UniProtKB-KW"/>
</dbReference>
<protein>
    <submittedName>
        <fullName evidence="4">Gfo/Idh/MocA family oxidoreductase</fullName>
    </submittedName>
</protein>
<dbReference type="InterPro" id="IPR000683">
    <property type="entry name" value="Gfo/Idh/MocA-like_OxRdtase_N"/>
</dbReference>
<feature type="domain" description="Gfo/Idh/MocA-like oxidoreductase N-terminal" evidence="2">
    <location>
        <begin position="3"/>
        <end position="119"/>
    </location>
</feature>
<gene>
    <name evidence="4" type="ORF">GS429_06640</name>
</gene>
<dbReference type="EMBL" id="WUYX01000024">
    <property type="protein sequence ID" value="MXV61747.1"/>
    <property type="molecule type" value="Genomic_DNA"/>
</dbReference>
<dbReference type="SUPFAM" id="SSF55347">
    <property type="entry name" value="Glyceraldehyde-3-phosphate dehydrogenase-like, C-terminal domain"/>
    <property type="match status" value="1"/>
</dbReference>
<dbReference type="GO" id="GO:0000166">
    <property type="term" value="F:nucleotide binding"/>
    <property type="evidence" value="ECO:0007669"/>
    <property type="project" value="InterPro"/>
</dbReference>
<dbReference type="Pfam" id="PF22725">
    <property type="entry name" value="GFO_IDH_MocA_C3"/>
    <property type="match status" value="1"/>
</dbReference>
<accession>A0A6B0VKW4</accession>
<evidence type="ECO:0000259" key="3">
    <source>
        <dbReference type="Pfam" id="PF22725"/>
    </source>
</evidence>
<dbReference type="PANTHER" id="PTHR43818:SF11">
    <property type="entry name" value="BCDNA.GH03377"/>
    <property type="match status" value="1"/>
</dbReference>
<keyword evidence="1" id="KW-0560">Oxidoreductase</keyword>
<keyword evidence="5" id="KW-1185">Reference proteome</keyword>
<comment type="caution">
    <text evidence="4">The sequence shown here is derived from an EMBL/GenBank/DDBJ whole genome shotgun (WGS) entry which is preliminary data.</text>
</comment>
<proteinExistence type="predicted"/>
<organism evidence="4 5">
    <name type="scientific">Natronorubrum halalkaliphilum</name>
    <dbReference type="NCBI Taxonomy" id="2691917"/>
    <lineage>
        <taxon>Archaea</taxon>
        <taxon>Methanobacteriati</taxon>
        <taxon>Methanobacteriota</taxon>
        <taxon>Stenosarchaea group</taxon>
        <taxon>Halobacteria</taxon>
        <taxon>Halobacteriales</taxon>
        <taxon>Natrialbaceae</taxon>
        <taxon>Natronorubrum</taxon>
    </lineage>
</organism>
<evidence type="ECO:0000259" key="2">
    <source>
        <dbReference type="Pfam" id="PF01408"/>
    </source>
</evidence>
<dbReference type="SUPFAM" id="SSF51735">
    <property type="entry name" value="NAD(P)-binding Rossmann-fold domains"/>
    <property type="match status" value="1"/>
</dbReference>
<dbReference type="InterPro" id="IPR055170">
    <property type="entry name" value="GFO_IDH_MocA-like_dom"/>
</dbReference>
<name>A0A6B0VKW4_9EURY</name>
<evidence type="ECO:0000313" key="4">
    <source>
        <dbReference type="EMBL" id="MXV61747.1"/>
    </source>
</evidence>
<dbReference type="Gene3D" id="3.40.50.720">
    <property type="entry name" value="NAD(P)-binding Rossmann-like Domain"/>
    <property type="match status" value="1"/>
</dbReference>
<reference evidence="4 5" key="1">
    <citation type="submission" date="2020-01" db="EMBL/GenBank/DDBJ databases">
        <title>Natronorubrum sp. JWXQ-INN 674 isolated from Inner Mongolia Autonomous Region of China.</title>
        <authorList>
            <person name="Xue Q."/>
        </authorList>
    </citation>
    <scope>NUCLEOTIDE SEQUENCE [LARGE SCALE GENOMIC DNA]</scope>
    <source>
        <strain evidence="4 5">JWXQ-INN-674</strain>
    </source>
</reference>
<sequence>MYQVGIVGCGVIGSRLAEAFDEHERTEIRAVCDRVAEKAASMAETYDCEAVTRVEALVEIDAIDIVYAGVPPKHHATVVRAALEAKKHVICEKPIAENAAVGRELVELAGESDRTTAINFPFRYTPGFVEMRDRIAAGEIGAPKRVGLRFRFPQWPREWQDVDWLAGREQGGPLREVGSHFVFGTQELFGSLSDVTADVRYTAPAKYEESIVGTFRAGDVAGADAEEAGQADAEGVADVDTGADVAIVDTAVDLEERVHGTIDLLCDCAGSEENAITVEGTEGSLSLRGWRRLVANPDEPDERLITEEPGETTLALVDEFVTDLEGGDGDLVSFAEATRVQAVVDAVLGVESA</sequence>